<dbReference type="EMBL" id="JFKA01000003">
    <property type="protein sequence ID" value="OSQ38914.1"/>
    <property type="molecule type" value="Genomic_DNA"/>
</dbReference>
<gene>
    <name evidence="2" type="ORF">TMES_09300</name>
</gene>
<dbReference type="AlphaFoldDB" id="A0A1Y2L1S4"/>
<sequence>MPQDQSAGNAKATRQGFVGTAIRRLFANLVSMQKKSRDHNNLRHLDDRLLKDVGLTKSDIEPYIAAPVMKDFPPRGY</sequence>
<dbReference type="Proteomes" id="UP000193391">
    <property type="component" value="Unassembled WGS sequence"/>
</dbReference>
<evidence type="ECO:0000259" key="1">
    <source>
        <dbReference type="Pfam" id="PF06568"/>
    </source>
</evidence>
<keyword evidence="3" id="KW-1185">Reference proteome</keyword>
<comment type="caution">
    <text evidence="2">The sequence shown here is derived from an EMBL/GenBank/DDBJ whole genome shotgun (WGS) entry which is preliminary data.</text>
</comment>
<protein>
    <recommendedName>
        <fullName evidence="1">YjiS-like domain-containing protein</fullName>
    </recommendedName>
</protein>
<dbReference type="STRING" id="1293891.TMES_09300"/>
<proteinExistence type="predicted"/>
<feature type="domain" description="YjiS-like" evidence="1">
    <location>
        <begin position="39"/>
        <end position="61"/>
    </location>
</feature>
<organism evidence="2 3">
    <name type="scientific">Thalassospira mesophila</name>
    <dbReference type="NCBI Taxonomy" id="1293891"/>
    <lineage>
        <taxon>Bacteria</taxon>
        <taxon>Pseudomonadati</taxon>
        <taxon>Pseudomonadota</taxon>
        <taxon>Alphaproteobacteria</taxon>
        <taxon>Rhodospirillales</taxon>
        <taxon>Thalassospiraceae</taxon>
        <taxon>Thalassospira</taxon>
    </lineage>
</organism>
<evidence type="ECO:0000313" key="3">
    <source>
        <dbReference type="Proteomes" id="UP000193391"/>
    </source>
</evidence>
<dbReference type="InterPro" id="IPR009506">
    <property type="entry name" value="YjiS-like"/>
</dbReference>
<dbReference type="OrthoDB" id="8096613at2"/>
<reference evidence="2 3" key="1">
    <citation type="submission" date="2014-03" db="EMBL/GenBank/DDBJ databases">
        <title>The draft genome sequence of Thalassospira mesophila JCM 18969.</title>
        <authorList>
            <person name="Lai Q."/>
            <person name="Shao Z."/>
        </authorList>
    </citation>
    <scope>NUCLEOTIDE SEQUENCE [LARGE SCALE GENOMIC DNA]</scope>
    <source>
        <strain evidence="2 3">JCM 18969</strain>
    </source>
</reference>
<dbReference type="Pfam" id="PF06568">
    <property type="entry name" value="YjiS-like"/>
    <property type="match status" value="1"/>
</dbReference>
<evidence type="ECO:0000313" key="2">
    <source>
        <dbReference type="EMBL" id="OSQ38914.1"/>
    </source>
</evidence>
<accession>A0A1Y2L1S4</accession>
<dbReference type="RefSeq" id="WP_158091216.1">
    <property type="nucleotide sequence ID" value="NZ_JFKA01000003.1"/>
</dbReference>
<name>A0A1Y2L1S4_9PROT</name>